<protein>
    <submittedName>
        <fullName evidence="1">Uncharacterized protein</fullName>
    </submittedName>
</protein>
<accession>A0ABV5UKJ1</accession>
<comment type="caution">
    <text evidence="1">The sequence shown here is derived from an EMBL/GenBank/DDBJ whole genome shotgun (WGS) entry which is preliminary data.</text>
</comment>
<gene>
    <name evidence="1" type="ORF">ACFFTO_44265</name>
</gene>
<evidence type="ECO:0000313" key="2">
    <source>
        <dbReference type="Proteomes" id="UP001589535"/>
    </source>
</evidence>
<organism evidence="1 2">
    <name type="scientific">Amycolatopsis plumensis</name>
    <dbReference type="NCBI Taxonomy" id="236508"/>
    <lineage>
        <taxon>Bacteria</taxon>
        <taxon>Bacillati</taxon>
        <taxon>Actinomycetota</taxon>
        <taxon>Actinomycetes</taxon>
        <taxon>Pseudonocardiales</taxon>
        <taxon>Pseudonocardiaceae</taxon>
        <taxon>Amycolatopsis</taxon>
    </lineage>
</organism>
<reference evidence="1 2" key="1">
    <citation type="submission" date="2024-09" db="EMBL/GenBank/DDBJ databases">
        <authorList>
            <person name="Sun Q."/>
            <person name="Mori K."/>
        </authorList>
    </citation>
    <scope>NUCLEOTIDE SEQUENCE [LARGE SCALE GENOMIC DNA]</scope>
    <source>
        <strain evidence="1 2">JCM 13852</strain>
    </source>
</reference>
<name>A0ABV5UKJ1_9PSEU</name>
<dbReference type="RefSeq" id="WP_378207883.1">
    <property type="nucleotide sequence ID" value="NZ_JBHMBK010000076.1"/>
</dbReference>
<evidence type="ECO:0000313" key="1">
    <source>
        <dbReference type="EMBL" id="MFB9691230.1"/>
    </source>
</evidence>
<sequence>MTENSSLRHIATFCGQCNCGCPELYVAEDAPAERGIVITDDFGQKIEMSVEQLEVLVADIKTGVLDTLLSPA</sequence>
<proteinExistence type="predicted"/>
<keyword evidence="2" id="KW-1185">Reference proteome</keyword>
<dbReference type="Proteomes" id="UP001589535">
    <property type="component" value="Unassembled WGS sequence"/>
</dbReference>
<dbReference type="EMBL" id="JBHMBK010000076">
    <property type="protein sequence ID" value="MFB9691230.1"/>
    <property type="molecule type" value="Genomic_DNA"/>
</dbReference>